<accession>A0A914W9M1</accession>
<keyword evidence="3" id="KW-1185">Reference proteome</keyword>
<dbReference type="Pfam" id="PF04155">
    <property type="entry name" value="Ground-like"/>
    <property type="match status" value="1"/>
</dbReference>
<evidence type="ECO:0000259" key="2">
    <source>
        <dbReference type="Pfam" id="PF04155"/>
    </source>
</evidence>
<feature type="signal peptide" evidence="1">
    <location>
        <begin position="1"/>
        <end position="20"/>
    </location>
</feature>
<dbReference type="PROSITE" id="PS51257">
    <property type="entry name" value="PROKAR_LIPOPROTEIN"/>
    <property type="match status" value="1"/>
</dbReference>
<dbReference type="InterPro" id="IPR007284">
    <property type="entry name" value="Ground-like_dom"/>
</dbReference>
<evidence type="ECO:0000256" key="1">
    <source>
        <dbReference type="SAM" id="SignalP"/>
    </source>
</evidence>
<dbReference type="Proteomes" id="UP000887566">
    <property type="component" value="Unplaced"/>
</dbReference>
<dbReference type="WBParaSite" id="PSAMB.scaffold3601size17630.g22024.t1">
    <property type="protein sequence ID" value="PSAMB.scaffold3601size17630.g22024.t1"/>
    <property type="gene ID" value="PSAMB.scaffold3601size17630.g22024"/>
</dbReference>
<dbReference type="AlphaFoldDB" id="A0A914W9M1"/>
<organism evidence="3 4">
    <name type="scientific">Plectus sambesii</name>
    <dbReference type="NCBI Taxonomy" id="2011161"/>
    <lineage>
        <taxon>Eukaryota</taxon>
        <taxon>Metazoa</taxon>
        <taxon>Ecdysozoa</taxon>
        <taxon>Nematoda</taxon>
        <taxon>Chromadorea</taxon>
        <taxon>Plectida</taxon>
        <taxon>Plectina</taxon>
        <taxon>Plectoidea</taxon>
        <taxon>Plectidae</taxon>
        <taxon>Plectus</taxon>
    </lineage>
</organism>
<evidence type="ECO:0000313" key="3">
    <source>
        <dbReference type="Proteomes" id="UP000887566"/>
    </source>
</evidence>
<name>A0A914W9M1_9BILA</name>
<sequence length="152" mass="16692">MKSFLLLGAVLMAMFAVGEGCGWGIPSVPVSCGCSAPAWRNSCCGGSTCGGCYTRRRFTTRRVTRDVTHEYTTISDTGDDPVCNSEPLRLILKKNMSNDTSTSKEDIHREAEEKLGGHYAVICSTGHFDYIADSRHYCQLGNDQITCYAFQL</sequence>
<proteinExistence type="predicted"/>
<feature type="domain" description="Ground-like" evidence="2">
    <location>
        <begin position="80"/>
        <end position="150"/>
    </location>
</feature>
<keyword evidence="1" id="KW-0732">Signal</keyword>
<feature type="chain" id="PRO_5038139343" evidence="1">
    <location>
        <begin position="21"/>
        <end position="152"/>
    </location>
</feature>
<evidence type="ECO:0000313" key="4">
    <source>
        <dbReference type="WBParaSite" id="PSAMB.scaffold3601size17630.g22024.t1"/>
    </source>
</evidence>
<reference evidence="4" key="1">
    <citation type="submission" date="2022-11" db="UniProtKB">
        <authorList>
            <consortium name="WormBaseParasite"/>
        </authorList>
    </citation>
    <scope>IDENTIFICATION</scope>
</reference>
<protein>
    <submittedName>
        <fullName evidence="4">Ground-like domain-containing protein</fullName>
    </submittedName>
</protein>